<dbReference type="STRING" id="44941.A0A397VUP5"/>
<dbReference type="EMBL" id="QKWP01000188">
    <property type="protein sequence ID" value="RIB25097.1"/>
    <property type="molecule type" value="Genomic_DNA"/>
</dbReference>
<dbReference type="AlphaFoldDB" id="A0A397VUP5"/>
<dbReference type="GO" id="GO:0004674">
    <property type="term" value="F:protein serine/threonine kinase activity"/>
    <property type="evidence" value="ECO:0007669"/>
    <property type="project" value="TreeGrafter"/>
</dbReference>
<dbReference type="InterPro" id="IPR011009">
    <property type="entry name" value="Kinase-like_dom_sf"/>
</dbReference>
<keyword evidence="2" id="KW-0808">Transferase</keyword>
<accession>A0A397VUP5</accession>
<keyword evidence="3" id="KW-1185">Reference proteome</keyword>
<dbReference type="Pfam" id="PF07714">
    <property type="entry name" value="PK_Tyr_Ser-Thr"/>
    <property type="match status" value="1"/>
</dbReference>
<sequence length="319" mass="35675">MPYIAPEVLSGRPFTKAADIYAFGIIMSEMSTEQRPFDGYQFNIKLALSICNGIRPELALGTPECFIKLAKKCMDPIPEKRPLAVEVVEMLQSWIESAEGLDDDEIKEQFLDADESIKTLPTLSPSHPDHMYTSKSSNIQKLVAELKVYGKCEYCNQNNTSEAWCQTCDPNMEAQGWTSGNKNISNIQKLAEGGFGTVYSATWLDGIRKIGYVNKRYVRTREPSSEVALKTLACFEENSLLSLKEFNNHLKCGLVGIKLKVYGLTQNAKTKEYMMVAQYADSGNHMYTSKIINMQKMSEALANKKLGSIEIPADTKSIN</sequence>
<dbReference type="InterPro" id="IPR001245">
    <property type="entry name" value="Ser-Thr/Tyr_kinase_cat_dom"/>
</dbReference>
<gene>
    <name evidence="2" type="ORF">C2G38_2138947</name>
</gene>
<evidence type="ECO:0000313" key="3">
    <source>
        <dbReference type="Proteomes" id="UP000266673"/>
    </source>
</evidence>
<comment type="caution">
    <text evidence="2">The sequence shown here is derived from an EMBL/GenBank/DDBJ whole genome shotgun (WGS) entry which is preliminary data.</text>
</comment>
<feature type="domain" description="Protein kinase" evidence="1">
    <location>
        <begin position="1"/>
        <end position="95"/>
    </location>
</feature>
<keyword evidence="2" id="KW-0418">Kinase</keyword>
<dbReference type="PROSITE" id="PS50011">
    <property type="entry name" value="PROTEIN_KINASE_DOM"/>
    <property type="match status" value="1"/>
</dbReference>
<evidence type="ECO:0000313" key="2">
    <source>
        <dbReference type="EMBL" id="RIB25097.1"/>
    </source>
</evidence>
<dbReference type="OrthoDB" id="2445072at2759"/>
<reference evidence="2 3" key="1">
    <citation type="submission" date="2018-06" db="EMBL/GenBank/DDBJ databases">
        <title>Comparative genomics reveals the genomic features of Rhizophagus irregularis, R. cerebriforme, R. diaphanum and Gigaspora rosea, and their symbiotic lifestyle signature.</title>
        <authorList>
            <person name="Morin E."/>
            <person name="San Clemente H."/>
            <person name="Chen E.C.H."/>
            <person name="De La Providencia I."/>
            <person name="Hainaut M."/>
            <person name="Kuo A."/>
            <person name="Kohler A."/>
            <person name="Murat C."/>
            <person name="Tang N."/>
            <person name="Roy S."/>
            <person name="Loubradou J."/>
            <person name="Henrissat B."/>
            <person name="Grigoriev I.V."/>
            <person name="Corradi N."/>
            <person name="Roux C."/>
            <person name="Martin F.M."/>
        </authorList>
    </citation>
    <scope>NUCLEOTIDE SEQUENCE [LARGE SCALE GENOMIC DNA]</scope>
    <source>
        <strain evidence="2 3">DAOM 194757</strain>
    </source>
</reference>
<dbReference type="InterPro" id="IPR051681">
    <property type="entry name" value="Ser/Thr_Kinases-Pseudokinases"/>
</dbReference>
<dbReference type="SUPFAM" id="SSF56112">
    <property type="entry name" value="Protein kinase-like (PK-like)"/>
    <property type="match status" value="1"/>
</dbReference>
<dbReference type="InterPro" id="IPR000719">
    <property type="entry name" value="Prot_kinase_dom"/>
</dbReference>
<dbReference type="GO" id="GO:0005524">
    <property type="term" value="F:ATP binding"/>
    <property type="evidence" value="ECO:0007669"/>
    <property type="project" value="InterPro"/>
</dbReference>
<proteinExistence type="predicted"/>
<dbReference type="Proteomes" id="UP000266673">
    <property type="component" value="Unassembled WGS sequence"/>
</dbReference>
<dbReference type="Gene3D" id="3.30.200.20">
    <property type="entry name" value="Phosphorylase Kinase, domain 1"/>
    <property type="match status" value="1"/>
</dbReference>
<dbReference type="PANTHER" id="PTHR44329:SF214">
    <property type="entry name" value="PROTEIN KINASE DOMAIN-CONTAINING PROTEIN"/>
    <property type="match status" value="1"/>
</dbReference>
<name>A0A397VUP5_9GLOM</name>
<dbReference type="PANTHER" id="PTHR44329">
    <property type="entry name" value="SERINE/THREONINE-PROTEIN KINASE TNNI3K-RELATED"/>
    <property type="match status" value="1"/>
</dbReference>
<evidence type="ECO:0000259" key="1">
    <source>
        <dbReference type="PROSITE" id="PS50011"/>
    </source>
</evidence>
<protein>
    <submittedName>
        <fullName evidence="2">Kinase-like domain-containing protein</fullName>
    </submittedName>
</protein>
<dbReference type="Gene3D" id="1.10.510.10">
    <property type="entry name" value="Transferase(Phosphotransferase) domain 1"/>
    <property type="match status" value="1"/>
</dbReference>
<organism evidence="2 3">
    <name type="scientific">Gigaspora rosea</name>
    <dbReference type="NCBI Taxonomy" id="44941"/>
    <lineage>
        <taxon>Eukaryota</taxon>
        <taxon>Fungi</taxon>
        <taxon>Fungi incertae sedis</taxon>
        <taxon>Mucoromycota</taxon>
        <taxon>Glomeromycotina</taxon>
        <taxon>Glomeromycetes</taxon>
        <taxon>Diversisporales</taxon>
        <taxon>Gigasporaceae</taxon>
        <taxon>Gigaspora</taxon>
    </lineage>
</organism>